<protein>
    <submittedName>
        <fullName evidence="1">BZ3500_MvSof-1268-A1-R1_Chr4-3g07418 protein</fullName>
    </submittedName>
</protein>
<evidence type="ECO:0000313" key="2">
    <source>
        <dbReference type="Proteomes" id="UP000249723"/>
    </source>
</evidence>
<dbReference type="AlphaFoldDB" id="A0A2X0KZ08"/>
<name>A0A2X0KZ08_9BASI</name>
<sequence length="248" mass="28727">MRMRTLRNSRQLWSRTRLLAPRGFRALARTVPATPERIRQVSHTMESKETAQTRYYLTTSSPYHSWLRRFGPAAYLGCELSRRHAEQRTLEVCRSCVLRYVLFRPVIDLTFIGAVYQQKHDWAPRKYERCLAVIERPYGDAPSSTHHQHPSEVTVGIEWRPEVPHTLLKAWSQPAKVDLLRKFYELPLLLGGLQKRLGKGWRTWVREATRPGENMLYSTQGDHPGYKIKGSCSHSKGSVGVSAWRKTS</sequence>
<evidence type="ECO:0000313" key="1">
    <source>
        <dbReference type="EMBL" id="SCZ97738.1"/>
    </source>
</evidence>
<proteinExistence type="predicted"/>
<organism evidence="1 2">
    <name type="scientific">Microbotryum saponariae</name>
    <dbReference type="NCBI Taxonomy" id="289078"/>
    <lineage>
        <taxon>Eukaryota</taxon>
        <taxon>Fungi</taxon>
        <taxon>Dikarya</taxon>
        <taxon>Basidiomycota</taxon>
        <taxon>Pucciniomycotina</taxon>
        <taxon>Microbotryomycetes</taxon>
        <taxon>Microbotryales</taxon>
        <taxon>Microbotryaceae</taxon>
        <taxon>Microbotryum</taxon>
    </lineage>
</organism>
<accession>A0A2X0KZ08</accession>
<keyword evidence="2" id="KW-1185">Reference proteome</keyword>
<reference evidence="2" key="1">
    <citation type="submission" date="2016-10" db="EMBL/GenBank/DDBJ databases">
        <authorList>
            <person name="Jeantristanb JTB J.-T."/>
            <person name="Ricardo R."/>
        </authorList>
    </citation>
    <scope>NUCLEOTIDE SEQUENCE [LARGE SCALE GENOMIC DNA]</scope>
</reference>
<gene>
    <name evidence="1" type="ORF">BZ3500_MVSOF-1268-A1-R1_CHR4-3G07418</name>
</gene>
<dbReference type="Proteomes" id="UP000249723">
    <property type="component" value="Unassembled WGS sequence"/>
</dbReference>
<dbReference type="EMBL" id="FMWP01000093">
    <property type="protein sequence ID" value="SCZ97738.1"/>
    <property type="molecule type" value="Genomic_DNA"/>
</dbReference>